<keyword evidence="2" id="KW-1185">Reference proteome</keyword>
<proteinExistence type="predicted"/>
<evidence type="ECO:0000313" key="2">
    <source>
        <dbReference type="Proteomes" id="UP001227230"/>
    </source>
</evidence>
<evidence type="ECO:0000313" key="1">
    <source>
        <dbReference type="EMBL" id="WKA06776.1"/>
    </source>
</evidence>
<gene>
    <name evidence="1" type="ORF">VitviT2T_024660</name>
</gene>
<reference evidence="1 2" key="1">
    <citation type="journal article" date="2023" name="Hortic Res">
        <title>The complete reference genome for grapevine (Vitis vinifera L.) genetics and breeding.</title>
        <authorList>
            <person name="Shi X."/>
            <person name="Cao S."/>
            <person name="Wang X."/>
            <person name="Huang S."/>
            <person name="Wang Y."/>
            <person name="Liu Z."/>
            <person name="Liu W."/>
            <person name="Leng X."/>
            <person name="Peng Y."/>
            <person name="Wang N."/>
            <person name="Wang Y."/>
            <person name="Ma Z."/>
            <person name="Xu X."/>
            <person name="Zhang F."/>
            <person name="Xue H."/>
            <person name="Zhong H."/>
            <person name="Wang Y."/>
            <person name="Zhang K."/>
            <person name="Velt A."/>
            <person name="Avia K."/>
            <person name="Holtgrawe D."/>
            <person name="Grimplet J."/>
            <person name="Matus J.T."/>
            <person name="Ware D."/>
            <person name="Wu X."/>
            <person name="Wang H."/>
            <person name="Liu C."/>
            <person name="Fang Y."/>
            <person name="Rustenholz C."/>
            <person name="Cheng Z."/>
            <person name="Xiao H."/>
            <person name="Zhou Y."/>
        </authorList>
    </citation>
    <scope>NUCLEOTIDE SEQUENCE [LARGE SCALE GENOMIC DNA]</scope>
    <source>
        <strain evidence="2">cv. Pinot noir / PN40024</strain>
        <tissue evidence="1">Leaf</tissue>
    </source>
</reference>
<dbReference type="EMBL" id="CP126663">
    <property type="protein sequence ID" value="WKA06776.1"/>
    <property type="molecule type" value="Genomic_DNA"/>
</dbReference>
<dbReference type="Proteomes" id="UP001227230">
    <property type="component" value="Chromosome 16"/>
</dbReference>
<organism evidence="1 2">
    <name type="scientific">Vitis vinifera</name>
    <name type="common">Grape</name>
    <dbReference type="NCBI Taxonomy" id="29760"/>
    <lineage>
        <taxon>Eukaryota</taxon>
        <taxon>Viridiplantae</taxon>
        <taxon>Streptophyta</taxon>
        <taxon>Embryophyta</taxon>
        <taxon>Tracheophyta</taxon>
        <taxon>Spermatophyta</taxon>
        <taxon>Magnoliopsida</taxon>
        <taxon>eudicotyledons</taxon>
        <taxon>Gunneridae</taxon>
        <taxon>Pentapetalae</taxon>
        <taxon>rosids</taxon>
        <taxon>Vitales</taxon>
        <taxon>Vitaceae</taxon>
        <taxon>Viteae</taxon>
        <taxon>Vitis</taxon>
    </lineage>
</organism>
<sequence length="85" mass="9908">MPPGGAPFWRHFRRLEKHHFGGAAEAPFSSAVTGGVRMSFRRDWRRCRPCLLCASNADWSSIISGAVFRRSRRRVALFFRHFRCR</sequence>
<name>A0ABY9DIU2_VITVI</name>
<protein>
    <submittedName>
        <fullName evidence="1">Uncharacterized protein</fullName>
    </submittedName>
</protein>
<accession>A0ABY9DIU2</accession>